<proteinExistence type="predicted"/>
<feature type="transmembrane region" description="Helical" evidence="1">
    <location>
        <begin position="56"/>
        <end position="77"/>
    </location>
</feature>
<gene>
    <name evidence="3" type="ORF">B1B_18983</name>
</gene>
<dbReference type="PANTHER" id="PTHR43507">
    <property type="entry name" value="NADH-UBIQUINONE OXIDOREDUCTASE CHAIN 4"/>
    <property type="match status" value="1"/>
</dbReference>
<evidence type="ECO:0000256" key="1">
    <source>
        <dbReference type="SAM" id="Phobius"/>
    </source>
</evidence>
<keyword evidence="1" id="KW-0812">Transmembrane</keyword>
<feature type="non-terminal residue" evidence="3">
    <location>
        <position position="106"/>
    </location>
</feature>
<dbReference type="InterPro" id="IPR003918">
    <property type="entry name" value="NADH_UbQ_OxRdtase"/>
</dbReference>
<feature type="transmembrane region" description="Helical" evidence="1">
    <location>
        <begin position="89"/>
        <end position="105"/>
    </location>
</feature>
<comment type="caution">
    <text evidence="3">The sequence shown here is derived from an EMBL/GenBank/DDBJ whole genome shotgun (WGS) entry which is preliminary data.</text>
</comment>
<dbReference type="GO" id="GO:0015990">
    <property type="term" value="P:electron transport coupled proton transport"/>
    <property type="evidence" value="ECO:0007669"/>
    <property type="project" value="TreeGrafter"/>
</dbReference>
<dbReference type="PANTHER" id="PTHR43507:SF1">
    <property type="entry name" value="NADH-UBIQUINONE OXIDOREDUCTASE CHAIN 4"/>
    <property type="match status" value="1"/>
</dbReference>
<dbReference type="InterPro" id="IPR001750">
    <property type="entry name" value="ND/Mrp_TM"/>
</dbReference>
<sequence>MLLAIIGVYFVTGAQTGVYTFDVPTLIAAQSFVQSTHATVFSLFGHSFSALNAQDWLFLAFALAFAIKVPLVPFHGWLPDAYTSGKTPFLVFFTGIVSKLGAFGFI</sequence>
<dbReference type="EMBL" id="AUZY01012743">
    <property type="protein sequence ID" value="EQD27915.1"/>
    <property type="molecule type" value="Genomic_DNA"/>
</dbReference>
<dbReference type="AlphaFoldDB" id="T0ZDK2"/>
<reference evidence="3" key="1">
    <citation type="submission" date="2013-08" db="EMBL/GenBank/DDBJ databases">
        <authorList>
            <person name="Mendez C."/>
            <person name="Richter M."/>
            <person name="Ferrer M."/>
            <person name="Sanchez J."/>
        </authorList>
    </citation>
    <scope>NUCLEOTIDE SEQUENCE</scope>
</reference>
<feature type="domain" description="NADH:quinone oxidoreductase/Mrp antiporter transmembrane" evidence="2">
    <location>
        <begin position="1"/>
        <end position="106"/>
    </location>
</feature>
<dbReference type="GO" id="GO:0003954">
    <property type="term" value="F:NADH dehydrogenase activity"/>
    <property type="evidence" value="ECO:0007669"/>
    <property type="project" value="TreeGrafter"/>
</dbReference>
<accession>T0ZDK2</accession>
<dbReference type="GO" id="GO:0008137">
    <property type="term" value="F:NADH dehydrogenase (ubiquinone) activity"/>
    <property type="evidence" value="ECO:0007669"/>
    <property type="project" value="InterPro"/>
</dbReference>
<keyword evidence="1" id="KW-1133">Transmembrane helix</keyword>
<keyword evidence="1" id="KW-0472">Membrane</keyword>
<evidence type="ECO:0000259" key="2">
    <source>
        <dbReference type="Pfam" id="PF00361"/>
    </source>
</evidence>
<evidence type="ECO:0000313" key="3">
    <source>
        <dbReference type="EMBL" id="EQD27915.1"/>
    </source>
</evidence>
<dbReference type="GO" id="GO:0042773">
    <property type="term" value="P:ATP synthesis coupled electron transport"/>
    <property type="evidence" value="ECO:0007669"/>
    <property type="project" value="InterPro"/>
</dbReference>
<dbReference type="GO" id="GO:0048039">
    <property type="term" value="F:ubiquinone binding"/>
    <property type="evidence" value="ECO:0007669"/>
    <property type="project" value="TreeGrafter"/>
</dbReference>
<reference evidence="3" key="2">
    <citation type="journal article" date="2014" name="ISME J.">
        <title>Microbial stratification in low pH oxic and suboxic macroscopic growths along an acid mine drainage.</title>
        <authorList>
            <person name="Mendez-Garcia C."/>
            <person name="Mesa V."/>
            <person name="Sprenger R.R."/>
            <person name="Richter M."/>
            <person name="Diez M.S."/>
            <person name="Solano J."/>
            <person name="Bargiela R."/>
            <person name="Golyshina O.V."/>
            <person name="Manteca A."/>
            <person name="Ramos J.L."/>
            <person name="Gallego J.R."/>
            <person name="Llorente I."/>
            <person name="Martins Dos Santos V.A."/>
            <person name="Jensen O.N."/>
            <person name="Pelaez A.I."/>
            <person name="Sanchez J."/>
            <person name="Ferrer M."/>
        </authorList>
    </citation>
    <scope>NUCLEOTIDE SEQUENCE</scope>
</reference>
<protein>
    <submittedName>
        <fullName evidence="3">Proton-translocating NADH-quinone oxidoreductase, chain M</fullName>
    </submittedName>
</protein>
<name>T0ZDK2_9ZZZZ</name>
<dbReference type="Pfam" id="PF00361">
    <property type="entry name" value="Proton_antipo_M"/>
    <property type="match status" value="1"/>
</dbReference>
<organism evidence="3">
    <name type="scientific">mine drainage metagenome</name>
    <dbReference type="NCBI Taxonomy" id="410659"/>
    <lineage>
        <taxon>unclassified sequences</taxon>
        <taxon>metagenomes</taxon>
        <taxon>ecological metagenomes</taxon>
    </lineage>
</organism>